<name>A0A9Q1CUN1_HOLLE</name>
<sequence length="1087" mass="125305">MVIPIVPFPEILNCSKGNRTCFLQGEISSLLCVVNNVRPNISLSWLMRTPEGDKNISYKTITTPGKDWYTTSVKATDVSDYSLSLALLICQANSPSGMFQKDESLALIQRNTNIPSSVNVFVKYTDYRGKLELVCTEYSMGVFVWKKAESLAEIFKETMYYATFLEGNLISTFTTEYEIKQTGSLIIQDVRVQNEGFYGCIFSNDSSEAFSVYSVIAYVSPLPAYPIIDRCNHQQHCVLESEHSGNLSCTVEAIRPLVQLEWRTVNKDETALITFTNQKLTVKENEETYDVSVITTYSLRDESRRRLMVECKVIGSSEVFRLSSQVDLLFTSDPIPLSKTFNSMALVTTVIVIAMFLIVAFLAYVLNNRKRARKQRKTKAKSKTGQEITPMLHQISFDVELLNVKKDQFEKQLREKYKDLYDAVQPIPYIKDRLYCVDKVFVEGGIEFMKYTLGSAQPHWTSLESYQNMFDDIRVSSKRRILEGDPGYGKSTITLQFAYGWCNCIETSPLKDVEILILLRLRQLGGIKSIYRAIKQFILPKDSQLDEADIESILLSSSSVVVIMDGFDEYPDQDDNEGDVNKIIAREMFQEFEVVLTTRSSCLPPKCPPLTKRIRLTGFDGKARRYYIRKAVVGDNETWVQRLEGYLEENAILSDLCQVPLLFVIFAHMSYESEQFRKLNSVTSFFRFMISCFHSHMRNKLDNANFSKYESFENSHSELDEMAFEALRGDSQKLIWKKDDICKRLNSDLYEHYKRIGILVEEEVIDIMNDPGRLITEHIKYEMEVRFYHKLFCEWYAAHHVSGYLELNPTVDLREYLQNLDPFDLQYVYRFACGLDPQSADKIIDYLQKIEGGDKFAILCILEKTGNINNIKNVIQKLCDDNIVISGHDSLLLQRSSMQLLDLAAKSNICLKFIVLQNCLKSIDPSSGELKMASGLILNAKLPFIGLQIELVNRDITDQETKEMLKFSAKCEKLQTLWFYGCVPSQMFEVDSTLLELSSRKVKVKWRTVKYSAADTYTLNLQTGQWQNDIDGNTPSVEYMQRMRNLRTESRRQRTEEYYKKRVKNTREYWRTQKDAVLFEGSTEDTD</sequence>
<keyword evidence="1" id="KW-0472">Membrane</keyword>
<dbReference type="SUPFAM" id="SSF52540">
    <property type="entry name" value="P-loop containing nucleoside triphosphate hydrolases"/>
    <property type="match status" value="1"/>
</dbReference>
<feature type="transmembrane region" description="Helical" evidence="1">
    <location>
        <begin position="344"/>
        <end position="366"/>
    </location>
</feature>
<evidence type="ECO:0000313" key="4">
    <source>
        <dbReference type="Proteomes" id="UP001152320"/>
    </source>
</evidence>
<feature type="domain" description="Ig-like" evidence="2">
    <location>
        <begin position="9"/>
        <end position="106"/>
    </location>
</feature>
<evidence type="ECO:0000256" key="1">
    <source>
        <dbReference type="SAM" id="Phobius"/>
    </source>
</evidence>
<proteinExistence type="predicted"/>
<protein>
    <submittedName>
        <fullName evidence="3">Butyrophilin subfamily 1 member A1</fullName>
    </submittedName>
</protein>
<evidence type="ECO:0000259" key="2">
    <source>
        <dbReference type="PROSITE" id="PS50835"/>
    </source>
</evidence>
<dbReference type="Proteomes" id="UP001152320">
    <property type="component" value="Chromosome 1"/>
</dbReference>
<dbReference type="AlphaFoldDB" id="A0A9Q1CUN1"/>
<dbReference type="OrthoDB" id="120976at2759"/>
<dbReference type="InterPro" id="IPR007110">
    <property type="entry name" value="Ig-like_dom"/>
</dbReference>
<organism evidence="3 4">
    <name type="scientific">Holothuria leucospilota</name>
    <name type="common">Black long sea cucumber</name>
    <name type="synonym">Mertensiothuria leucospilota</name>
    <dbReference type="NCBI Taxonomy" id="206669"/>
    <lineage>
        <taxon>Eukaryota</taxon>
        <taxon>Metazoa</taxon>
        <taxon>Echinodermata</taxon>
        <taxon>Eleutherozoa</taxon>
        <taxon>Echinozoa</taxon>
        <taxon>Holothuroidea</taxon>
        <taxon>Aspidochirotacea</taxon>
        <taxon>Aspidochirotida</taxon>
        <taxon>Holothuriidae</taxon>
        <taxon>Holothuria</taxon>
    </lineage>
</organism>
<keyword evidence="1" id="KW-0812">Transmembrane</keyword>
<keyword evidence="4" id="KW-1185">Reference proteome</keyword>
<dbReference type="PROSITE" id="PS50835">
    <property type="entry name" value="IG_LIKE"/>
    <property type="match status" value="2"/>
</dbReference>
<dbReference type="InterPro" id="IPR027417">
    <property type="entry name" value="P-loop_NTPase"/>
</dbReference>
<dbReference type="InterPro" id="IPR007111">
    <property type="entry name" value="NACHT_NTPase"/>
</dbReference>
<dbReference type="SUPFAM" id="SSF48726">
    <property type="entry name" value="Immunoglobulin"/>
    <property type="match status" value="1"/>
</dbReference>
<dbReference type="InterPro" id="IPR036179">
    <property type="entry name" value="Ig-like_dom_sf"/>
</dbReference>
<reference evidence="3" key="1">
    <citation type="submission" date="2021-10" db="EMBL/GenBank/DDBJ databases">
        <title>Tropical sea cucumber genome reveals ecological adaptation and Cuvierian tubules defense mechanism.</title>
        <authorList>
            <person name="Chen T."/>
        </authorList>
    </citation>
    <scope>NUCLEOTIDE SEQUENCE</scope>
    <source>
        <strain evidence="3">Nanhai2018</strain>
        <tissue evidence="3">Muscle</tissue>
    </source>
</reference>
<dbReference type="Pfam" id="PF05729">
    <property type="entry name" value="NACHT"/>
    <property type="match status" value="1"/>
</dbReference>
<dbReference type="EMBL" id="JAIZAY010000001">
    <property type="protein sequence ID" value="KAJ8051154.1"/>
    <property type="molecule type" value="Genomic_DNA"/>
</dbReference>
<gene>
    <name evidence="3" type="ORF">HOLleu_04616</name>
</gene>
<dbReference type="PANTHER" id="PTHR46312">
    <property type="entry name" value="NACHT DOMAIN-CONTAINING PROTEIN"/>
    <property type="match status" value="1"/>
</dbReference>
<keyword evidence="1" id="KW-1133">Transmembrane helix</keyword>
<accession>A0A9Q1CUN1</accession>
<feature type="domain" description="Ig-like" evidence="2">
    <location>
        <begin position="223"/>
        <end position="293"/>
    </location>
</feature>
<evidence type="ECO:0000313" key="3">
    <source>
        <dbReference type="EMBL" id="KAJ8051154.1"/>
    </source>
</evidence>
<dbReference type="Gene3D" id="3.40.50.300">
    <property type="entry name" value="P-loop containing nucleotide triphosphate hydrolases"/>
    <property type="match status" value="1"/>
</dbReference>
<dbReference type="PANTHER" id="PTHR46312:SF2">
    <property type="entry name" value="NUCLEOTIDE-BINDING OLIGOMERIZATION DOMAIN-CONTAINING PROTEIN 2-LIKE"/>
    <property type="match status" value="1"/>
</dbReference>
<comment type="caution">
    <text evidence="3">The sequence shown here is derived from an EMBL/GenBank/DDBJ whole genome shotgun (WGS) entry which is preliminary data.</text>
</comment>